<evidence type="ECO:0000256" key="2">
    <source>
        <dbReference type="ARBA" id="ARBA00004470"/>
    </source>
</evidence>
<dbReference type="GO" id="GO:0005524">
    <property type="term" value="F:ATP binding"/>
    <property type="evidence" value="ECO:0007669"/>
    <property type="project" value="UniProtKB-KW"/>
</dbReference>
<keyword evidence="6" id="KW-0934">Plastid</keyword>
<evidence type="ECO:0000313" key="12">
    <source>
        <dbReference type="Proteomes" id="UP001163823"/>
    </source>
</evidence>
<protein>
    <recommendedName>
        <fullName evidence="4">Protein Ycf2</fullName>
    </recommendedName>
</protein>
<accession>A0AAD7KLU3</accession>
<evidence type="ECO:0000259" key="10">
    <source>
        <dbReference type="Pfam" id="PF05695"/>
    </source>
</evidence>
<keyword evidence="9" id="KW-0812">Transmembrane</keyword>
<sequence length="218" mass="25367">MHGSDISWRILQKKWCLPQWNLISEISSKCLHNLLLSEEIIHRNNESPLISTHLRSPNVREFLYSILFLLLVAGYLVRTHLLFVSRAYSELQTEFEKVKSLMIPSYMIELRKLLDRYPTSELNSFWLKNLFLVALEQLGDSLEEIRGSASGGNMLWGGGPAYGVKSIRSKKKYLNLIDLISIIPNPINRIAFSRNTRHLSHTSKAIYSLIRKRKKREW</sequence>
<dbReference type="EMBL" id="JARAOO010000200">
    <property type="protein sequence ID" value="KAJ7941747.1"/>
    <property type="molecule type" value="Genomic_DNA"/>
</dbReference>
<evidence type="ECO:0000313" key="11">
    <source>
        <dbReference type="EMBL" id="KAJ7941747.1"/>
    </source>
</evidence>
<evidence type="ECO:0000256" key="9">
    <source>
        <dbReference type="SAM" id="Phobius"/>
    </source>
</evidence>
<dbReference type="PANTHER" id="PTHR33078:SF92">
    <property type="entry name" value="PROTEIN YCF2"/>
    <property type="match status" value="1"/>
</dbReference>
<comment type="similarity">
    <text evidence="3">Belongs to the Ycf2 family.</text>
</comment>
<keyword evidence="12" id="KW-1185">Reference proteome</keyword>
<organism evidence="11 12">
    <name type="scientific">Quillaja saponaria</name>
    <name type="common">Soap bark tree</name>
    <dbReference type="NCBI Taxonomy" id="32244"/>
    <lineage>
        <taxon>Eukaryota</taxon>
        <taxon>Viridiplantae</taxon>
        <taxon>Streptophyta</taxon>
        <taxon>Embryophyta</taxon>
        <taxon>Tracheophyta</taxon>
        <taxon>Spermatophyta</taxon>
        <taxon>Magnoliopsida</taxon>
        <taxon>eudicotyledons</taxon>
        <taxon>Gunneridae</taxon>
        <taxon>Pentapetalae</taxon>
        <taxon>rosids</taxon>
        <taxon>fabids</taxon>
        <taxon>Fabales</taxon>
        <taxon>Quillajaceae</taxon>
        <taxon>Quillaja</taxon>
    </lineage>
</organism>
<evidence type="ECO:0000256" key="1">
    <source>
        <dbReference type="ARBA" id="ARBA00002329"/>
    </source>
</evidence>
<dbReference type="GO" id="GO:0009570">
    <property type="term" value="C:chloroplast stroma"/>
    <property type="evidence" value="ECO:0007669"/>
    <property type="project" value="UniProtKB-SubCell"/>
</dbReference>
<comment type="caution">
    <text evidence="11">The sequence shown here is derived from an EMBL/GenBank/DDBJ whole genome shotgun (WGS) entry which is preliminary data.</text>
</comment>
<evidence type="ECO:0000256" key="8">
    <source>
        <dbReference type="ARBA" id="ARBA00022840"/>
    </source>
</evidence>
<evidence type="ECO:0000256" key="4">
    <source>
        <dbReference type="ARBA" id="ARBA00018950"/>
    </source>
</evidence>
<keyword evidence="7" id="KW-0547">Nucleotide-binding</keyword>
<name>A0AAD7KLU3_QUISA</name>
<dbReference type="Pfam" id="PF05695">
    <property type="entry name" value="Ycf2"/>
    <property type="match status" value="1"/>
</dbReference>
<evidence type="ECO:0000256" key="5">
    <source>
        <dbReference type="ARBA" id="ARBA00022528"/>
    </source>
</evidence>
<comment type="subcellular location">
    <subcellularLocation>
        <location evidence="2">Plastid</location>
        <location evidence="2">Chloroplast stroma</location>
    </subcellularLocation>
</comment>
<keyword evidence="8" id="KW-0067">ATP-binding</keyword>
<evidence type="ECO:0000256" key="3">
    <source>
        <dbReference type="ARBA" id="ARBA00009361"/>
    </source>
</evidence>
<keyword evidence="9" id="KW-0472">Membrane</keyword>
<feature type="domain" description="Ycf2 N-terminal" evidence="10">
    <location>
        <begin position="1"/>
        <end position="203"/>
    </location>
</feature>
<evidence type="ECO:0000256" key="6">
    <source>
        <dbReference type="ARBA" id="ARBA00022640"/>
    </source>
</evidence>
<feature type="transmembrane region" description="Helical" evidence="9">
    <location>
        <begin position="62"/>
        <end position="84"/>
    </location>
</feature>
<evidence type="ECO:0000256" key="7">
    <source>
        <dbReference type="ARBA" id="ARBA00022741"/>
    </source>
</evidence>
<reference evidence="11" key="1">
    <citation type="journal article" date="2023" name="Science">
        <title>Elucidation of the pathway for biosynthesis of saponin adjuvants from the soapbark tree.</title>
        <authorList>
            <person name="Reed J."/>
            <person name="Orme A."/>
            <person name="El-Demerdash A."/>
            <person name="Owen C."/>
            <person name="Martin L.B.B."/>
            <person name="Misra R.C."/>
            <person name="Kikuchi S."/>
            <person name="Rejzek M."/>
            <person name="Martin A.C."/>
            <person name="Harkess A."/>
            <person name="Leebens-Mack J."/>
            <person name="Louveau T."/>
            <person name="Stephenson M.J."/>
            <person name="Osbourn A."/>
        </authorList>
    </citation>
    <scope>NUCLEOTIDE SEQUENCE</scope>
    <source>
        <strain evidence="11">S10</strain>
    </source>
</reference>
<proteinExistence type="inferred from homology"/>
<dbReference type="KEGG" id="qsa:O6P43_035205"/>
<comment type="function">
    <text evidence="1">Probable ATPase of unknown function. Its presence in a non-photosynthetic plant (Epifagus virginiana) and experiments in tobacco indicate that it has an essential function which is probably not related to photosynthesis.</text>
</comment>
<dbReference type="InterPro" id="IPR056777">
    <property type="entry name" value="Ycf2_N"/>
</dbReference>
<dbReference type="AlphaFoldDB" id="A0AAD7KLU3"/>
<gene>
    <name evidence="11" type="ORF">O6P43_035205</name>
</gene>
<keyword evidence="9" id="KW-1133">Transmembrane helix</keyword>
<keyword evidence="5" id="KW-0150">Chloroplast</keyword>
<dbReference type="PANTHER" id="PTHR33078">
    <property type="entry name" value="PROTEIN YCF2-RELATED"/>
    <property type="match status" value="1"/>
</dbReference>
<dbReference type="Proteomes" id="UP001163823">
    <property type="component" value="Unassembled WGS sequence"/>
</dbReference>